<accession>A0ABY1NIZ9</accession>
<dbReference type="Pfam" id="PF08543">
    <property type="entry name" value="Phos_pyr_kin"/>
    <property type="match status" value="1"/>
</dbReference>
<keyword evidence="2" id="KW-0808">Transferase</keyword>
<evidence type="ECO:0000259" key="1">
    <source>
        <dbReference type="Pfam" id="PF08543"/>
    </source>
</evidence>
<dbReference type="SUPFAM" id="SSF53613">
    <property type="entry name" value="Ribokinase-like"/>
    <property type="match status" value="1"/>
</dbReference>
<name>A0ABY1NIZ9_9BACT</name>
<reference evidence="2 3" key="1">
    <citation type="submission" date="2017-05" db="EMBL/GenBank/DDBJ databases">
        <authorList>
            <person name="Varghese N."/>
            <person name="Submissions S."/>
        </authorList>
    </citation>
    <scope>NUCLEOTIDE SEQUENCE [LARGE SCALE GENOMIC DNA]</scope>
    <source>
        <strain evidence="2 3">DSM 15522</strain>
    </source>
</reference>
<comment type="caution">
    <text evidence="2">The sequence shown here is derived from an EMBL/GenBank/DDBJ whole genome shotgun (WGS) entry which is preliminary data.</text>
</comment>
<dbReference type="InterPro" id="IPR013749">
    <property type="entry name" value="PM/HMP-P_kinase-1"/>
</dbReference>
<organism evidence="2 3">
    <name type="scientific">Desulfurobacterium pacificum</name>
    <dbReference type="NCBI Taxonomy" id="240166"/>
    <lineage>
        <taxon>Bacteria</taxon>
        <taxon>Pseudomonadati</taxon>
        <taxon>Aquificota</taxon>
        <taxon>Aquificia</taxon>
        <taxon>Desulfurobacteriales</taxon>
        <taxon>Desulfurobacteriaceae</taxon>
        <taxon>Desulfurobacterium</taxon>
    </lineage>
</organism>
<proteinExistence type="predicted"/>
<dbReference type="PANTHER" id="PTHR20858">
    <property type="entry name" value="PHOSPHOMETHYLPYRIMIDINE KINASE"/>
    <property type="match status" value="1"/>
</dbReference>
<dbReference type="Proteomes" id="UP001157911">
    <property type="component" value="Unassembled WGS sequence"/>
</dbReference>
<dbReference type="EMBL" id="FXUB01000002">
    <property type="protein sequence ID" value="SMP10307.1"/>
    <property type="molecule type" value="Genomic_DNA"/>
</dbReference>
<dbReference type="RefSeq" id="WP_283400262.1">
    <property type="nucleotide sequence ID" value="NZ_FXUB01000002.1"/>
</dbReference>
<protein>
    <submittedName>
        <fullName evidence="2">Hydroxymethylpyrimidine/phosphomethylpyrimidine kinase</fullName>
    </submittedName>
</protein>
<feature type="domain" description="Pyridoxamine kinase/Phosphomethylpyrimidine kinase" evidence="1">
    <location>
        <begin position="11"/>
        <end position="228"/>
    </location>
</feature>
<keyword evidence="3" id="KW-1185">Reference proteome</keyword>
<sequence length="237" mass="26001">MKFLLTVAGFDPTGGAGILRDLAIFRRFGFLGAAAITANTVQNTGGVRRVEFVEGGFLIEHLKAVLEEIKPFGVKIGIPHSSAEINSEMAKLLGDFKPIVFDPVVSPTFGKEFLSNLEVIRPLLSVADVITPNFSEYRVLKPYLEDFKGGVIVKGVVEGERVKDLLMMGGEILKEIVHVRDDKEVRGTGCAFSSALLSLMCLGEVLEKAFVGASSFLETYRKESFKTGIMKQWYSFV</sequence>
<dbReference type="InterPro" id="IPR029056">
    <property type="entry name" value="Ribokinase-like"/>
</dbReference>
<dbReference type="GO" id="GO:0016301">
    <property type="term" value="F:kinase activity"/>
    <property type="evidence" value="ECO:0007669"/>
    <property type="project" value="UniProtKB-KW"/>
</dbReference>
<keyword evidence="2" id="KW-0418">Kinase</keyword>
<evidence type="ECO:0000313" key="2">
    <source>
        <dbReference type="EMBL" id="SMP10307.1"/>
    </source>
</evidence>
<gene>
    <name evidence="2" type="ORF">SAMN06265339_0772</name>
</gene>
<dbReference type="PANTHER" id="PTHR20858:SF17">
    <property type="entry name" value="HYDROXYMETHYLPYRIMIDINE_PHOSPHOMETHYLPYRIMIDINE KINASE THI20-RELATED"/>
    <property type="match status" value="1"/>
</dbReference>
<evidence type="ECO:0000313" key="3">
    <source>
        <dbReference type="Proteomes" id="UP001157911"/>
    </source>
</evidence>
<dbReference type="Gene3D" id="3.40.1190.20">
    <property type="match status" value="1"/>
</dbReference>